<dbReference type="PROSITE" id="PS50157">
    <property type="entry name" value="ZINC_FINGER_C2H2_2"/>
    <property type="match status" value="1"/>
</dbReference>
<keyword evidence="1" id="KW-0479">Metal-binding</keyword>
<feature type="domain" description="C2H2-type" evidence="2">
    <location>
        <begin position="5"/>
        <end position="28"/>
    </location>
</feature>
<evidence type="ECO:0000313" key="4">
    <source>
        <dbReference type="Proteomes" id="UP000037035"/>
    </source>
</evidence>
<comment type="caution">
    <text evidence="3">The sequence shown here is derived from an EMBL/GenBank/DDBJ whole genome shotgun (WGS) entry which is preliminary data.</text>
</comment>
<dbReference type="OrthoDB" id="10693562at2759"/>
<dbReference type="Pfam" id="PF12013">
    <property type="entry name" value="OrsD"/>
    <property type="match status" value="1"/>
</dbReference>
<dbReference type="EMBL" id="LAVV01007286">
    <property type="protein sequence ID" value="KNZ56436.1"/>
    <property type="molecule type" value="Genomic_DNA"/>
</dbReference>
<dbReference type="STRING" id="27349.A0A0L6V6L8"/>
<dbReference type="SMART" id="SM00355">
    <property type="entry name" value="ZnF_C2H2"/>
    <property type="match status" value="4"/>
</dbReference>
<dbReference type="Proteomes" id="UP000037035">
    <property type="component" value="Unassembled WGS sequence"/>
</dbReference>
<dbReference type="Gene3D" id="3.30.160.60">
    <property type="entry name" value="Classic Zinc Finger"/>
    <property type="match status" value="1"/>
</dbReference>
<dbReference type="InterPro" id="IPR022698">
    <property type="entry name" value="OrsD"/>
</dbReference>
<keyword evidence="1" id="KW-0862">Zinc</keyword>
<reference evidence="3 4" key="1">
    <citation type="submission" date="2015-08" db="EMBL/GenBank/DDBJ databases">
        <title>Next Generation Sequencing and Analysis of the Genome of Puccinia sorghi L Schw, the Causal Agent of Maize Common Rust.</title>
        <authorList>
            <person name="Rochi L."/>
            <person name="Burguener G."/>
            <person name="Darino M."/>
            <person name="Turjanski A."/>
            <person name="Kreff E."/>
            <person name="Dieguez M.J."/>
            <person name="Sacco F."/>
        </authorList>
    </citation>
    <scope>NUCLEOTIDE SEQUENCE [LARGE SCALE GENOMIC DNA]</scope>
    <source>
        <strain evidence="3 4">RO10H11247</strain>
    </source>
</reference>
<protein>
    <recommendedName>
        <fullName evidence="2">C2H2-type domain-containing protein</fullName>
    </recommendedName>
</protein>
<dbReference type="InterPro" id="IPR013087">
    <property type="entry name" value="Znf_C2H2_type"/>
</dbReference>
<evidence type="ECO:0000313" key="3">
    <source>
        <dbReference type="EMBL" id="KNZ56436.1"/>
    </source>
</evidence>
<evidence type="ECO:0000256" key="1">
    <source>
        <dbReference type="PROSITE-ProRule" id="PRU00042"/>
    </source>
</evidence>
<evidence type="ECO:0000259" key="2">
    <source>
        <dbReference type="PROSITE" id="PS50157"/>
    </source>
</evidence>
<name>A0A0L6V6L8_9BASI</name>
<sequence>MQDTFKCTQCSEVFISKSARKSHVRNCHQTIVKLTDSHGNIIQIEKINNVFSCPASTCQYSTDNAALMQSHYSRCRFRIRKSIPQVPHNPNNVFIPNRVPPAGDEIEDNPALKDWGILVQKRANVLICTNNNCHVGLLPHELLGHLKNQHQINLSSSMVNSFLDPLGPQPNNIYRLGHPISPFQGIRIYLGLVCKTCSYACVKRETMRKHFVDKHWAPGWSTSQMRVYIQSLTMIICLQLWKMEAGCNIHSKDGFRLFCCIAIDNSSMFLWTVRLKNNHHPQFLNNLFALINNVWTKSWLIYLCGDMDQQMLKNNKPMSEMYLSGSSQLGSLTL</sequence>
<keyword evidence="4" id="KW-1185">Reference proteome</keyword>
<dbReference type="AlphaFoldDB" id="A0A0L6V6L8"/>
<dbReference type="PROSITE" id="PS00028">
    <property type="entry name" value="ZINC_FINGER_C2H2_1"/>
    <property type="match status" value="1"/>
</dbReference>
<organism evidence="3 4">
    <name type="scientific">Puccinia sorghi</name>
    <dbReference type="NCBI Taxonomy" id="27349"/>
    <lineage>
        <taxon>Eukaryota</taxon>
        <taxon>Fungi</taxon>
        <taxon>Dikarya</taxon>
        <taxon>Basidiomycota</taxon>
        <taxon>Pucciniomycotina</taxon>
        <taxon>Pucciniomycetes</taxon>
        <taxon>Pucciniales</taxon>
        <taxon>Pucciniaceae</taxon>
        <taxon>Puccinia</taxon>
    </lineage>
</organism>
<gene>
    <name evidence="3" type="ORF">VP01_2404g10</name>
</gene>
<proteinExistence type="predicted"/>
<dbReference type="GO" id="GO:0008270">
    <property type="term" value="F:zinc ion binding"/>
    <property type="evidence" value="ECO:0007669"/>
    <property type="project" value="UniProtKB-KW"/>
</dbReference>
<keyword evidence="1" id="KW-0863">Zinc-finger</keyword>
<dbReference type="VEuPathDB" id="FungiDB:VP01_2404g10"/>
<accession>A0A0L6V6L8</accession>